<evidence type="ECO:0000313" key="3">
    <source>
        <dbReference type="Proteomes" id="UP000199394"/>
    </source>
</evidence>
<name>A0A1H4D4A3_9FIRM</name>
<proteinExistence type="predicted"/>
<feature type="transmembrane region" description="Helical" evidence="1">
    <location>
        <begin position="584"/>
        <end position="607"/>
    </location>
</feature>
<dbReference type="STRING" id="81409.SAMN04515656_12027"/>
<feature type="transmembrane region" description="Helical" evidence="1">
    <location>
        <begin position="253"/>
        <end position="274"/>
    </location>
</feature>
<feature type="transmembrane region" description="Helical" evidence="1">
    <location>
        <begin position="356"/>
        <end position="382"/>
    </location>
</feature>
<feature type="transmembrane region" description="Helical" evidence="1">
    <location>
        <begin position="328"/>
        <end position="344"/>
    </location>
</feature>
<dbReference type="Pfam" id="PF09913">
    <property type="entry name" value="DUF2142"/>
    <property type="match status" value="1"/>
</dbReference>
<dbReference type="EMBL" id="FNRK01000020">
    <property type="protein sequence ID" value="SEA67330.1"/>
    <property type="molecule type" value="Genomic_DNA"/>
</dbReference>
<sequence length="609" mass="69628">MVSMDSIEASENIDIYDDKIVISPKEESAETWLSIMSSDYVLDLEIEFENTEGDFNVIIDNGKSDFWGSKSYQVFPSRKSNIVLNIDGNGDKSKIYFQNFSNLQETVKIDNLKIDNTFDFNWSRFYLCTSVMILLCILILFRSFFISKIHVAFFIIALVFGMNIINLMPNYFNFDEKEHFVKAYQIASFDFALSNQREIAWPENIEKFLSYNGNGANFDTSDEKENYYTEFNINQYNHYQYISTTAESYMPTAYLPAAFGIFLAKLLKLPFWLVFNTGRFFTLISYISIMTLIIRKIPCYKKTFFVFSLLPTQIYTASSYSADPITNLSVLLVLSMFICMKAKCDNNKQVSKKDLIIFLGSIVLLCTCKITYIPFFLLIFLIPNAKIPSFFRVKNQICLGPLEGQQKKNGIRTKYLLCIILTFVLLVSTLYSTTHGIAQWPVPNMDPKTQVLTIIMNPLRYLIVFINYIQNNAMTFIEGSSVSLAYSGNLPSVYSLMAICGLFSLAILDDSDTLKYKRSEKAVILSIVIISWGLVVTALYITFNSIRAITILGVQGRYFAPLIIPSSLLFKTEKIKTYFNQNRVNAIVISAVVCVLIAVVTKLFFMYSV</sequence>
<keyword evidence="3" id="KW-1185">Reference proteome</keyword>
<keyword evidence="1" id="KW-0472">Membrane</keyword>
<evidence type="ECO:0000256" key="1">
    <source>
        <dbReference type="SAM" id="Phobius"/>
    </source>
</evidence>
<feature type="transmembrane region" description="Helical" evidence="1">
    <location>
        <begin position="451"/>
        <end position="470"/>
    </location>
</feature>
<feature type="transmembrane region" description="Helical" evidence="1">
    <location>
        <begin position="490"/>
        <end position="510"/>
    </location>
</feature>
<organism evidence="2 3">
    <name type="scientific">Eubacterium aggregans</name>
    <dbReference type="NCBI Taxonomy" id="81409"/>
    <lineage>
        <taxon>Bacteria</taxon>
        <taxon>Bacillati</taxon>
        <taxon>Bacillota</taxon>
        <taxon>Clostridia</taxon>
        <taxon>Eubacteriales</taxon>
        <taxon>Eubacteriaceae</taxon>
        <taxon>Eubacterium</taxon>
    </lineage>
</organism>
<dbReference type="AlphaFoldDB" id="A0A1H4D4A3"/>
<keyword evidence="1" id="KW-1133">Transmembrane helix</keyword>
<protein>
    <submittedName>
        <fullName evidence="2">Uncharacterized membrane protein</fullName>
    </submittedName>
</protein>
<feature type="transmembrane region" description="Helical" evidence="1">
    <location>
        <begin position="413"/>
        <end position="431"/>
    </location>
</feature>
<keyword evidence="1" id="KW-0812">Transmembrane</keyword>
<feature type="transmembrane region" description="Helical" evidence="1">
    <location>
        <begin position="280"/>
        <end position="297"/>
    </location>
</feature>
<dbReference type="Proteomes" id="UP000199394">
    <property type="component" value="Unassembled WGS sequence"/>
</dbReference>
<evidence type="ECO:0000313" key="2">
    <source>
        <dbReference type="EMBL" id="SEA67330.1"/>
    </source>
</evidence>
<feature type="transmembrane region" description="Helical" evidence="1">
    <location>
        <begin position="522"/>
        <end position="543"/>
    </location>
</feature>
<accession>A0A1H4D4A3</accession>
<feature type="transmembrane region" description="Helical" evidence="1">
    <location>
        <begin position="151"/>
        <end position="172"/>
    </location>
</feature>
<dbReference type="InterPro" id="IPR018674">
    <property type="entry name" value="DUF2142_membrane"/>
</dbReference>
<feature type="transmembrane region" description="Helical" evidence="1">
    <location>
        <begin position="125"/>
        <end position="145"/>
    </location>
</feature>
<gene>
    <name evidence="2" type="ORF">SAMN04515656_12027</name>
</gene>
<reference evidence="2 3" key="1">
    <citation type="submission" date="2016-10" db="EMBL/GenBank/DDBJ databases">
        <authorList>
            <person name="de Groot N.N."/>
        </authorList>
    </citation>
    <scope>NUCLEOTIDE SEQUENCE [LARGE SCALE GENOMIC DNA]</scope>
    <source>
        <strain evidence="2 3">SR12</strain>
    </source>
</reference>